<dbReference type="Proteomes" id="UP000887300">
    <property type="component" value="Unassembled WGS sequence"/>
</dbReference>
<dbReference type="InterPro" id="IPR035919">
    <property type="entry name" value="EAL_sf"/>
</dbReference>
<dbReference type="InterPro" id="IPR001633">
    <property type="entry name" value="EAL_dom"/>
</dbReference>
<accession>A0A8X8GB78</accession>
<feature type="domain" description="EAL" evidence="1">
    <location>
        <begin position="1"/>
        <end position="218"/>
    </location>
</feature>
<protein>
    <submittedName>
        <fullName evidence="2">EAL domain-containing protein</fullName>
    </submittedName>
</protein>
<dbReference type="Gene3D" id="3.20.20.450">
    <property type="entry name" value="EAL domain"/>
    <property type="match status" value="1"/>
</dbReference>
<gene>
    <name evidence="2" type="ORF">HF568_00840</name>
</gene>
<organism evidence="2 3">
    <name type="scientific">Acidithiobacillus ferridurans</name>
    <dbReference type="NCBI Taxonomy" id="1232575"/>
    <lineage>
        <taxon>Bacteria</taxon>
        <taxon>Pseudomonadati</taxon>
        <taxon>Pseudomonadota</taxon>
        <taxon>Acidithiobacillia</taxon>
        <taxon>Acidithiobacillales</taxon>
        <taxon>Acidithiobacillaceae</taxon>
        <taxon>Acidithiobacillus</taxon>
    </lineage>
</organism>
<dbReference type="PROSITE" id="PS50883">
    <property type="entry name" value="EAL"/>
    <property type="match status" value="1"/>
</dbReference>
<reference evidence="2" key="1">
    <citation type="journal article" date="2021" name="ISME J.">
        <title>Genomic evolution of the class Acidithiobacillia: deep-branching Proteobacteria living in extreme acidic conditions.</title>
        <authorList>
            <person name="Moya-Beltran A."/>
            <person name="Beard S."/>
            <person name="Rojas-Villalobos C."/>
            <person name="Issotta F."/>
            <person name="Gallardo Y."/>
            <person name="Ulloa R."/>
            <person name="Giaveno A."/>
            <person name="Degli Esposti M."/>
            <person name="Johnson D.B."/>
            <person name="Quatrini R."/>
        </authorList>
    </citation>
    <scope>NUCLEOTIDE SEQUENCE</scope>
    <source>
        <strain evidence="2">DSM 583</strain>
    </source>
</reference>
<dbReference type="InterPro" id="IPR050706">
    <property type="entry name" value="Cyclic-di-GMP_PDE-like"/>
</dbReference>
<name>A0A8X8GB78_ACIFI</name>
<proteinExistence type="predicted"/>
<dbReference type="SMART" id="SM00052">
    <property type="entry name" value="EAL"/>
    <property type="match status" value="1"/>
</dbReference>
<dbReference type="GO" id="GO:0071111">
    <property type="term" value="F:cyclic-guanylate-specific phosphodiesterase activity"/>
    <property type="evidence" value="ECO:0007669"/>
    <property type="project" value="InterPro"/>
</dbReference>
<dbReference type="PANTHER" id="PTHR33121:SF70">
    <property type="entry name" value="SIGNALING PROTEIN YKOW"/>
    <property type="match status" value="1"/>
</dbReference>
<dbReference type="PANTHER" id="PTHR33121">
    <property type="entry name" value="CYCLIC DI-GMP PHOSPHODIESTERASE PDEF"/>
    <property type="match status" value="1"/>
</dbReference>
<evidence type="ECO:0000259" key="1">
    <source>
        <dbReference type="PROSITE" id="PS50883"/>
    </source>
</evidence>
<dbReference type="Pfam" id="PF00563">
    <property type="entry name" value="EAL"/>
    <property type="match status" value="1"/>
</dbReference>
<dbReference type="EMBL" id="JABBHS010000027">
    <property type="protein sequence ID" value="MBU2721803.1"/>
    <property type="molecule type" value="Genomic_DNA"/>
</dbReference>
<dbReference type="SUPFAM" id="SSF141868">
    <property type="entry name" value="EAL domain-like"/>
    <property type="match status" value="1"/>
</dbReference>
<dbReference type="RefSeq" id="WP_215886336.1">
    <property type="nucleotide sequence ID" value="NZ_CP134225.1"/>
</dbReference>
<dbReference type="AlphaFoldDB" id="A0A8X8GB78"/>
<comment type="caution">
    <text evidence="2">The sequence shown here is derived from an EMBL/GenBank/DDBJ whole genome shotgun (WGS) entry which is preliminary data.</text>
</comment>
<evidence type="ECO:0000313" key="3">
    <source>
        <dbReference type="Proteomes" id="UP000887300"/>
    </source>
</evidence>
<sequence>MPNAEFAYRLEPIVDLHTEKPVAHELLAGEAQCPEWGEVLWRRWHTFLISEIPRLLDSMEGLLFINLDGQQILDEHIHDTVQAISCFSPRIVLEWTEQRFMDAHFNRIVARLETYREMGFRVAIDDIGSIGGIDGLGRAGAIHADFCKIDGKYFQEVRSKGPEYLQGLCQHLARNGAMVIVEWVETKTDHRLALASGSHLGQGRLWKHARQSSCGGSL</sequence>
<evidence type="ECO:0000313" key="2">
    <source>
        <dbReference type="EMBL" id="MBU2721803.1"/>
    </source>
</evidence>